<organism evidence="1 2">
    <name type="scientific">Nocardioides marmoribigeumensis</name>
    <dbReference type="NCBI Taxonomy" id="433649"/>
    <lineage>
        <taxon>Bacteria</taxon>
        <taxon>Bacillati</taxon>
        <taxon>Actinomycetota</taxon>
        <taxon>Actinomycetes</taxon>
        <taxon>Propionibacteriales</taxon>
        <taxon>Nocardioidaceae</taxon>
        <taxon>Nocardioides</taxon>
    </lineage>
</organism>
<dbReference type="RefSeq" id="WP_310297466.1">
    <property type="nucleotide sequence ID" value="NZ_BAAAPS010000011.1"/>
</dbReference>
<dbReference type="Proteomes" id="UP001183648">
    <property type="component" value="Unassembled WGS sequence"/>
</dbReference>
<protein>
    <submittedName>
        <fullName evidence="1">Uncharacterized protein</fullName>
    </submittedName>
</protein>
<evidence type="ECO:0000313" key="2">
    <source>
        <dbReference type="Proteomes" id="UP001183648"/>
    </source>
</evidence>
<accession>A0ABU2BQX2</accession>
<keyword evidence="2" id="KW-1185">Reference proteome</keyword>
<dbReference type="EMBL" id="JAVDYG010000001">
    <property type="protein sequence ID" value="MDR7360666.1"/>
    <property type="molecule type" value="Genomic_DNA"/>
</dbReference>
<comment type="caution">
    <text evidence="1">The sequence shown here is derived from an EMBL/GenBank/DDBJ whole genome shotgun (WGS) entry which is preliminary data.</text>
</comment>
<reference evidence="1 2" key="1">
    <citation type="submission" date="2023-07" db="EMBL/GenBank/DDBJ databases">
        <title>Sequencing the genomes of 1000 actinobacteria strains.</title>
        <authorList>
            <person name="Klenk H.-P."/>
        </authorList>
    </citation>
    <scope>NUCLEOTIDE SEQUENCE [LARGE SCALE GENOMIC DNA]</scope>
    <source>
        <strain evidence="1 2">DSM 19426</strain>
    </source>
</reference>
<sequence length="269" mass="28672">MVRPIDPTASPRLLALLEGTDGHAAGSVLARWSERLDWSALPKRLTLADGSSLELDHKRRQGIVREVRGGTFVADLGRPDRMRDLEDVLTPDLTVEAGPSLDGLLEIPFIEGRGEVSVNDPLDPKGKRTRDFIDLGPVPVVRFLDGDGFPRVVGYGDLGHVTGFGTTLMSDGGAYASLRTHSGLAAVHDARRTSFKRSVTGSHAEQARAEGFAPVTTKDGVIGVVVDTRTPGHHLVLAAYGGPHGGTVGYVVDLRRPPVEDGAIVDLRA</sequence>
<name>A0ABU2BQX2_9ACTN</name>
<gene>
    <name evidence="1" type="ORF">J2S63_000219</name>
</gene>
<proteinExistence type="predicted"/>
<evidence type="ECO:0000313" key="1">
    <source>
        <dbReference type="EMBL" id="MDR7360666.1"/>
    </source>
</evidence>